<organism evidence="3 4">
    <name type="scientific">Artemisia annua</name>
    <name type="common">Sweet wormwood</name>
    <dbReference type="NCBI Taxonomy" id="35608"/>
    <lineage>
        <taxon>Eukaryota</taxon>
        <taxon>Viridiplantae</taxon>
        <taxon>Streptophyta</taxon>
        <taxon>Embryophyta</taxon>
        <taxon>Tracheophyta</taxon>
        <taxon>Spermatophyta</taxon>
        <taxon>Magnoliopsida</taxon>
        <taxon>eudicotyledons</taxon>
        <taxon>Gunneridae</taxon>
        <taxon>Pentapetalae</taxon>
        <taxon>asterids</taxon>
        <taxon>campanulids</taxon>
        <taxon>Asterales</taxon>
        <taxon>Asteraceae</taxon>
        <taxon>Asteroideae</taxon>
        <taxon>Anthemideae</taxon>
        <taxon>Artemisiinae</taxon>
        <taxon>Artemisia</taxon>
    </lineage>
</organism>
<keyword evidence="1" id="KW-0175">Coiled coil</keyword>
<dbReference type="AlphaFoldDB" id="A0A2U1Q2C8"/>
<sequence length="534" mass="61806">MTGNKRMQEHGTHNNMNDYERSKRLRVQENQERLRQLGVKNIAKSFTIANDKSVDYYPNPCGDGEEDGNEVATPVKLRQKQHRPRYIAPMAMNKYANLTKKRVSAPHVPRVLPARDACLQNEKSLDPNASKNNQSSAKISMAQLILSKKGALRKKGDFNCNSMEMNSATKNISNGPRRSLFDMRSEGTIARSASHAPLTYKSWPKVPNKEMMWKYVQEKYIVPEDAKSWVLMTIGACWRGYKCRIKKKHFYKFKDMQTRWKNRPKSIPQNDFSQLLTLWSKKDVMKRCLAARNLRLSQKNMHTAGPKSFARIREEMIEEDPNKEEPSLTGMFERTRQRKEGNVYADTYDDTANKIEKMRSYNPPEDESAPADAFLAVMNKEGVTNTLIKKVNGSGIASTVPREIVKSPTVSLEVEKGGQSAHMQKELEANYERRISELKEDHARQLEAIQKQNEDDREKLVEDAVRKILGKISPEVIRGLHRFWCSKASRFTLGLDEKVMLKIYEDEDLYPLVQKLFKFQYALYARYFYVRKNL</sequence>
<evidence type="ECO:0000256" key="2">
    <source>
        <dbReference type="SAM" id="MobiDB-lite"/>
    </source>
</evidence>
<accession>A0A2U1Q2C8</accession>
<comment type="caution">
    <text evidence="3">The sequence shown here is derived from an EMBL/GenBank/DDBJ whole genome shotgun (WGS) entry which is preliminary data.</text>
</comment>
<keyword evidence="4" id="KW-1185">Reference proteome</keyword>
<gene>
    <name evidence="3" type="ORF">CTI12_AA082350</name>
</gene>
<dbReference type="OrthoDB" id="1727498at2759"/>
<evidence type="ECO:0000313" key="3">
    <source>
        <dbReference type="EMBL" id="PWA92171.1"/>
    </source>
</evidence>
<feature type="region of interest" description="Disordered" evidence="2">
    <location>
        <begin position="1"/>
        <end position="21"/>
    </location>
</feature>
<dbReference type="PANTHER" id="PTHR33144:SF16">
    <property type="entry name" value="OS02G0129000 PROTEIN"/>
    <property type="match status" value="1"/>
</dbReference>
<evidence type="ECO:0000313" key="4">
    <source>
        <dbReference type="Proteomes" id="UP000245207"/>
    </source>
</evidence>
<proteinExistence type="predicted"/>
<feature type="coiled-coil region" evidence="1">
    <location>
        <begin position="421"/>
        <end position="459"/>
    </location>
</feature>
<name>A0A2U1Q2C8_ARTAN</name>
<dbReference type="EMBL" id="PKPP01000486">
    <property type="protein sequence ID" value="PWA92171.1"/>
    <property type="molecule type" value="Genomic_DNA"/>
</dbReference>
<dbReference type="InterPro" id="IPR004252">
    <property type="entry name" value="Probable_transposase_24"/>
</dbReference>
<dbReference type="Pfam" id="PF03004">
    <property type="entry name" value="Transposase_24"/>
    <property type="match status" value="1"/>
</dbReference>
<protein>
    <submittedName>
        <fullName evidence="3">Transposase, Ptta/En/Spm</fullName>
    </submittedName>
</protein>
<dbReference type="Proteomes" id="UP000245207">
    <property type="component" value="Unassembled WGS sequence"/>
</dbReference>
<evidence type="ECO:0000256" key="1">
    <source>
        <dbReference type="SAM" id="Coils"/>
    </source>
</evidence>
<dbReference type="PANTHER" id="PTHR33144">
    <property type="entry name" value="OS10G0409366 PROTEIN-RELATED"/>
    <property type="match status" value="1"/>
</dbReference>
<reference evidence="3 4" key="1">
    <citation type="journal article" date="2018" name="Mol. Plant">
        <title>The genome of Artemisia annua provides insight into the evolution of Asteraceae family and artemisinin biosynthesis.</title>
        <authorList>
            <person name="Shen Q."/>
            <person name="Zhang L."/>
            <person name="Liao Z."/>
            <person name="Wang S."/>
            <person name="Yan T."/>
            <person name="Shi P."/>
            <person name="Liu M."/>
            <person name="Fu X."/>
            <person name="Pan Q."/>
            <person name="Wang Y."/>
            <person name="Lv Z."/>
            <person name="Lu X."/>
            <person name="Zhang F."/>
            <person name="Jiang W."/>
            <person name="Ma Y."/>
            <person name="Chen M."/>
            <person name="Hao X."/>
            <person name="Li L."/>
            <person name="Tang Y."/>
            <person name="Lv G."/>
            <person name="Zhou Y."/>
            <person name="Sun X."/>
            <person name="Brodelius P.E."/>
            <person name="Rose J.K.C."/>
            <person name="Tang K."/>
        </authorList>
    </citation>
    <scope>NUCLEOTIDE SEQUENCE [LARGE SCALE GENOMIC DNA]</scope>
    <source>
        <strain evidence="4">cv. Huhao1</strain>
        <tissue evidence="3">Leaf</tissue>
    </source>
</reference>